<dbReference type="EMBL" id="UOFG01000023">
    <property type="protein sequence ID" value="VAW58179.1"/>
    <property type="molecule type" value="Genomic_DNA"/>
</dbReference>
<gene>
    <name evidence="1" type="ORF">MNBD_GAMMA11-1034</name>
</gene>
<accession>A0A3B0X9P0</accession>
<name>A0A3B0X9P0_9ZZZZ</name>
<dbReference type="AlphaFoldDB" id="A0A3B0X9P0"/>
<protein>
    <submittedName>
        <fullName evidence="1">Uncharacterized protein</fullName>
    </submittedName>
</protein>
<evidence type="ECO:0000313" key="1">
    <source>
        <dbReference type="EMBL" id="VAW58179.1"/>
    </source>
</evidence>
<proteinExistence type="predicted"/>
<reference evidence="1" key="1">
    <citation type="submission" date="2018-06" db="EMBL/GenBank/DDBJ databases">
        <authorList>
            <person name="Zhirakovskaya E."/>
        </authorList>
    </citation>
    <scope>NUCLEOTIDE SEQUENCE</scope>
</reference>
<organism evidence="1">
    <name type="scientific">hydrothermal vent metagenome</name>
    <dbReference type="NCBI Taxonomy" id="652676"/>
    <lineage>
        <taxon>unclassified sequences</taxon>
        <taxon>metagenomes</taxon>
        <taxon>ecological metagenomes</taxon>
    </lineage>
</organism>
<sequence length="79" mass="9136">MIDCFLPSAIRVLNRFCVKNNKNLKLSIKQINRNLLLCKFSKNLLFFILIKMGVYVSPVKPCEFFAGTTLQMMFVCKKA</sequence>